<feature type="transmembrane region" description="Helical" evidence="6">
    <location>
        <begin position="68"/>
        <end position="90"/>
    </location>
</feature>
<keyword evidence="4 6" id="KW-1133">Transmembrane helix</keyword>
<keyword evidence="8" id="KW-1185">Reference proteome</keyword>
<comment type="subcellular location">
    <subcellularLocation>
        <location evidence="1">Cell membrane</location>
        <topology evidence="1">Multi-pass membrane protein</topology>
    </subcellularLocation>
</comment>
<feature type="transmembrane region" description="Helical" evidence="6">
    <location>
        <begin position="149"/>
        <end position="172"/>
    </location>
</feature>
<accession>A0ABP2TXH9</accession>
<dbReference type="RefSeq" id="WP_004661567.1">
    <property type="nucleotide sequence ID" value="NZ_BMDV01000002.1"/>
</dbReference>
<dbReference type="PANTHER" id="PTHR30086">
    <property type="entry name" value="ARGININE EXPORTER PROTEIN ARGO"/>
    <property type="match status" value="1"/>
</dbReference>
<evidence type="ECO:0000256" key="2">
    <source>
        <dbReference type="ARBA" id="ARBA00022475"/>
    </source>
</evidence>
<reference evidence="8" key="1">
    <citation type="submission" date="2013-02" db="EMBL/GenBank/DDBJ databases">
        <title>The Genome Sequence of Acinetobacter sp. NIPH 236.</title>
        <authorList>
            <consortium name="The Broad Institute Genome Sequencing Platform"/>
            <consortium name="The Broad Institute Genome Sequencing Center for Infectious Disease"/>
            <person name="Cerqueira G."/>
            <person name="Feldgarden M."/>
            <person name="Courvalin P."/>
            <person name="Perichon B."/>
            <person name="Grillot-Courvalin C."/>
            <person name="Clermont D."/>
            <person name="Rocha E."/>
            <person name="Yoon E.-J."/>
            <person name="Nemec A."/>
            <person name="Walker B."/>
            <person name="Young S.K."/>
            <person name="Zeng Q."/>
            <person name="Gargeya S."/>
            <person name="Fitzgerald M."/>
            <person name="Haas B."/>
            <person name="Abouelleil A."/>
            <person name="Alvarado L."/>
            <person name="Arachchi H.M."/>
            <person name="Berlin A.M."/>
            <person name="Chapman S.B."/>
            <person name="Dewar J."/>
            <person name="Goldberg J."/>
            <person name="Griggs A."/>
            <person name="Gujja S."/>
            <person name="Hansen M."/>
            <person name="Howarth C."/>
            <person name="Imamovic A."/>
            <person name="Larimer J."/>
            <person name="McCowan C."/>
            <person name="Murphy C."/>
            <person name="Neiman D."/>
            <person name="Pearson M."/>
            <person name="Priest M."/>
            <person name="Roberts A."/>
            <person name="Saif S."/>
            <person name="Shea T."/>
            <person name="Sisk P."/>
            <person name="Sykes S."/>
            <person name="Wortman J."/>
            <person name="Nusbaum C."/>
            <person name="Birren B."/>
        </authorList>
    </citation>
    <scope>NUCLEOTIDE SEQUENCE [LARGE SCALE GENOMIC DNA]</scope>
    <source>
        <strain evidence="8">NIPH 236</strain>
    </source>
</reference>
<dbReference type="EMBL" id="APOJ01000023">
    <property type="protein sequence ID" value="ENU26981.1"/>
    <property type="molecule type" value="Genomic_DNA"/>
</dbReference>
<gene>
    <name evidence="7" type="ORF">F992_01585</name>
</gene>
<reference evidence="7 8" key="2">
    <citation type="journal article" date="2016" name="Int. J. Syst. Evol. Microbiol.">
        <title>Taxonomy of haemolytic and/or proteolytic strains of the genus Acinetobacter with the proposal of Acinetobacter courvalinii sp. nov. (genomic species 14 sensu Bouvet &amp; Jeanjean), Acinetobacter dispersus sp. nov. (genomic species 17), Acinetobacter modestus sp. nov., Acinetobacter proteolyticus sp. nov. and Acinetobacter vivianii sp. nov.</title>
        <authorList>
            <person name="Nemec A."/>
            <person name="Radolfova-Krizova L."/>
            <person name="Maixnerova M."/>
            <person name="Vrestiakova E."/>
            <person name="Jezek P."/>
            <person name="Sedo O."/>
        </authorList>
    </citation>
    <scope>NUCLEOTIDE SEQUENCE [LARGE SCALE GENOMIC DNA]</scope>
    <source>
        <strain evidence="7 8">NIPH 236</strain>
    </source>
</reference>
<name>A0ABP2TXH9_9GAMM</name>
<evidence type="ECO:0008006" key="9">
    <source>
        <dbReference type="Google" id="ProtNLM"/>
    </source>
</evidence>
<evidence type="ECO:0000256" key="1">
    <source>
        <dbReference type="ARBA" id="ARBA00004651"/>
    </source>
</evidence>
<sequence>MDLSVIFAFWCVSILFVLTPGADWAYAILAGIKGQFVMTAVMGLVLGHFMAILCVAAGVGTLLNHYPILLSTMTIAGACYLFWMGISLLIRPAVISNETKQNQSLESAQSWLIKGVGISGLNPKVLLLFFALLPPFIHPKVALSPTAQIIVLGMIHLLSCAVVYILVGIAAKKLLSTRPQAVKIVSRISGSLMILIATILMIGQLS</sequence>
<dbReference type="GeneID" id="92834991"/>
<evidence type="ECO:0000256" key="5">
    <source>
        <dbReference type="ARBA" id="ARBA00023136"/>
    </source>
</evidence>
<evidence type="ECO:0000256" key="6">
    <source>
        <dbReference type="SAM" id="Phobius"/>
    </source>
</evidence>
<evidence type="ECO:0000313" key="7">
    <source>
        <dbReference type="EMBL" id="ENU26981.1"/>
    </source>
</evidence>
<evidence type="ECO:0000256" key="4">
    <source>
        <dbReference type="ARBA" id="ARBA00022989"/>
    </source>
</evidence>
<keyword evidence="5 6" id="KW-0472">Membrane</keyword>
<dbReference type="Pfam" id="PF01810">
    <property type="entry name" value="LysE"/>
    <property type="match status" value="1"/>
</dbReference>
<keyword evidence="3 6" id="KW-0812">Transmembrane</keyword>
<evidence type="ECO:0000313" key="8">
    <source>
        <dbReference type="Proteomes" id="UP000013190"/>
    </source>
</evidence>
<proteinExistence type="predicted"/>
<protein>
    <recommendedName>
        <fullName evidence="9">LysE family translocator</fullName>
    </recommendedName>
</protein>
<comment type="caution">
    <text evidence="7">The sequence shown here is derived from an EMBL/GenBank/DDBJ whole genome shotgun (WGS) entry which is preliminary data.</text>
</comment>
<evidence type="ECO:0000256" key="3">
    <source>
        <dbReference type="ARBA" id="ARBA00022692"/>
    </source>
</evidence>
<keyword evidence="2" id="KW-1003">Cell membrane</keyword>
<feature type="transmembrane region" description="Helical" evidence="6">
    <location>
        <begin position="111"/>
        <end position="137"/>
    </location>
</feature>
<feature type="transmembrane region" description="Helical" evidence="6">
    <location>
        <begin position="36"/>
        <end position="62"/>
    </location>
</feature>
<feature type="transmembrane region" description="Helical" evidence="6">
    <location>
        <begin position="6"/>
        <end position="29"/>
    </location>
</feature>
<dbReference type="InterPro" id="IPR001123">
    <property type="entry name" value="LeuE-type"/>
</dbReference>
<dbReference type="PANTHER" id="PTHR30086:SF20">
    <property type="entry name" value="ARGININE EXPORTER PROTEIN ARGO-RELATED"/>
    <property type="match status" value="1"/>
</dbReference>
<organism evidence="7 8">
    <name type="scientific">Acinetobacter modestus</name>
    <dbReference type="NCBI Taxonomy" id="1776740"/>
    <lineage>
        <taxon>Bacteria</taxon>
        <taxon>Pseudomonadati</taxon>
        <taxon>Pseudomonadota</taxon>
        <taxon>Gammaproteobacteria</taxon>
        <taxon>Moraxellales</taxon>
        <taxon>Moraxellaceae</taxon>
        <taxon>Acinetobacter</taxon>
    </lineage>
</organism>
<dbReference type="Proteomes" id="UP000013190">
    <property type="component" value="Unassembled WGS sequence"/>
</dbReference>
<feature type="transmembrane region" description="Helical" evidence="6">
    <location>
        <begin position="184"/>
        <end position="205"/>
    </location>
</feature>